<dbReference type="PANTHER" id="PTHR45639:SF4">
    <property type="entry name" value="HSC70CB, ISOFORM G"/>
    <property type="match status" value="1"/>
</dbReference>
<dbReference type="FunCoup" id="A2ELS7">
    <property type="interactions" value="992"/>
</dbReference>
<dbReference type="InterPro" id="IPR029048">
    <property type="entry name" value="HSP70_C_sf"/>
</dbReference>
<dbReference type="OMA" id="WEQSPEI"/>
<dbReference type="FunFam" id="3.30.30.30:FF:000002">
    <property type="entry name" value="Heat shock 70 kDa protein 4"/>
    <property type="match status" value="1"/>
</dbReference>
<reference evidence="4" key="2">
    <citation type="journal article" date="2007" name="Science">
        <title>Draft genome sequence of the sexually transmitted pathogen Trichomonas vaginalis.</title>
        <authorList>
            <person name="Carlton J.M."/>
            <person name="Hirt R.P."/>
            <person name="Silva J.C."/>
            <person name="Delcher A.L."/>
            <person name="Schatz M."/>
            <person name="Zhao Q."/>
            <person name="Wortman J.R."/>
            <person name="Bidwell S.L."/>
            <person name="Alsmark U.C.M."/>
            <person name="Besteiro S."/>
            <person name="Sicheritz-Ponten T."/>
            <person name="Noel C.J."/>
            <person name="Dacks J.B."/>
            <person name="Foster P.G."/>
            <person name="Simillion C."/>
            <person name="Van de Peer Y."/>
            <person name="Miranda-Saavedra D."/>
            <person name="Barton G.J."/>
            <person name="Westrop G.D."/>
            <person name="Mueller S."/>
            <person name="Dessi D."/>
            <person name="Fiori P.L."/>
            <person name="Ren Q."/>
            <person name="Paulsen I."/>
            <person name="Zhang H."/>
            <person name="Bastida-Corcuera F.D."/>
            <person name="Simoes-Barbosa A."/>
            <person name="Brown M.T."/>
            <person name="Hayes R.D."/>
            <person name="Mukherjee M."/>
            <person name="Okumura C.Y."/>
            <person name="Schneider R."/>
            <person name="Smith A.J."/>
            <person name="Vanacova S."/>
            <person name="Villalvazo M."/>
            <person name="Haas B.J."/>
            <person name="Pertea M."/>
            <person name="Feldblyum T.V."/>
            <person name="Utterback T.R."/>
            <person name="Shu C.L."/>
            <person name="Osoegawa K."/>
            <person name="de Jong P.J."/>
            <person name="Hrdy I."/>
            <person name="Horvathova L."/>
            <person name="Zubacova Z."/>
            <person name="Dolezal P."/>
            <person name="Malik S.B."/>
            <person name="Logsdon J.M. Jr."/>
            <person name="Henze K."/>
            <person name="Gupta A."/>
            <person name="Wang C.C."/>
            <person name="Dunne R.L."/>
            <person name="Upcroft J.A."/>
            <person name="Upcroft P."/>
            <person name="White O."/>
            <person name="Salzberg S.L."/>
            <person name="Tang P."/>
            <person name="Chiu C.-H."/>
            <person name="Lee Y.-S."/>
            <person name="Embley T.M."/>
            <person name="Coombs G.H."/>
            <person name="Mottram J.C."/>
            <person name="Tachezy J."/>
            <person name="Fraser-Liggett C.M."/>
            <person name="Johnson P.J."/>
        </authorList>
    </citation>
    <scope>NUCLEOTIDE SEQUENCE [LARGE SCALE GENOMIC DNA]</scope>
    <source>
        <strain evidence="4">G3</strain>
    </source>
</reference>
<dbReference type="InterPro" id="IPR029047">
    <property type="entry name" value="HSP70_peptide-bd_sf"/>
</dbReference>
<dbReference type="AlphaFoldDB" id="A2ELS7"/>
<feature type="region of interest" description="Disordered" evidence="3">
    <location>
        <begin position="494"/>
        <end position="524"/>
    </location>
</feature>
<dbReference type="SUPFAM" id="SSF53067">
    <property type="entry name" value="Actin-like ATPase domain"/>
    <property type="match status" value="2"/>
</dbReference>
<dbReference type="Proteomes" id="UP000001542">
    <property type="component" value="Unassembled WGS sequence"/>
</dbReference>
<dbReference type="InterPro" id="IPR043129">
    <property type="entry name" value="ATPase_NBD"/>
</dbReference>
<protein>
    <submittedName>
        <fullName evidence="4">DnaK protein</fullName>
    </submittedName>
</protein>
<dbReference type="PANTHER" id="PTHR45639">
    <property type="entry name" value="HSC70CB, ISOFORM G-RELATED"/>
    <property type="match status" value="1"/>
</dbReference>
<dbReference type="GO" id="GO:0005829">
    <property type="term" value="C:cytosol"/>
    <property type="evidence" value="ECO:0000318"/>
    <property type="project" value="GO_Central"/>
</dbReference>
<accession>A2ELS7</accession>
<reference evidence="4" key="1">
    <citation type="submission" date="2006-10" db="EMBL/GenBank/DDBJ databases">
        <authorList>
            <person name="Amadeo P."/>
            <person name="Zhao Q."/>
            <person name="Wortman J."/>
            <person name="Fraser-Liggett C."/>
            <person name="Carlton J."/>
        </authorList>
    </citation>
    <scope>NUCLEOTIDE SEQUENCE</scope>
    <source>
        <strain evidence="4">G3</strain>
    </source>
</reference>
<evidence type="ECO:0000313" key="5">
    <source>
        <dbReference type="Proteomes" id="UP000001542"/>
    </source>
</evidence>
<evidence type="ECO:0000256" key="1">
    <source>
        <dbReference type="ARBA" id="ARBA00022741"/>
    </source>
</evidence>
<evidence type="ECO:0000256" key="2">
    <source>
        <dbReference type="ARBA" id="ARBA00022840"/>
    </source>
</evidence>
<keyword evidence="5" id="KW-1185">Reference proteome</keyword>
<dbReference type="EMBL" id="DS113425">
    <property type="protein sequence ID" value="EAY06355.1"/>
    <property type="molecule type" value="Genomic_DNA"/>
</dbReference>
<dbReference type="GO" id="GO:0005524">
    <property type="term" value="F:ATP binding"/>
    <property type="evidence" value="ECO:0007669"/>
    <property type="project" value="UniProtKB-KW"/>
</dbReference>
<keyword evidence="1" id="KW-0547">Nucleotide-binding</keyword>
<dbReference type="InterPro" id="IPR013126">
    <property type="entry name" value="Hsp_70_fam"/>
</dbReference>
<dbReference type="Pfam" id="PF00012">
    <property type="entry name" value="HSP70"/>
    <property type="match status" value="1"/>
</dbReference>
<dbReference type="Gene3D" id="2.60.34.10">
    <property type="entry name" value="Substrate Binding Domain Of DNAk, Chain A, domain 1"/>
    <property type="match status" value="1"/>
</dbReference>
<dbReference type="GO" id="GO:0140662">
    <property type="term" value="F:ATP-dependent protein folding chaperone"/>
    <property type="evidence" value="ECO:0007669"/>
    <property type="project" value="InterPro"/>
</dbReference>
<dbReference type="FunFam" id="3.90.640.10:FF:000004">
    <property type="entry name" value="Heat shock 70 kDa protein 4"/>
    <property type="match status" value="1"/>
</dbReference>
<feature type="compositionally biased region" description="Basic and acidic residues" evidence="3">
    <location>
        <begin position="744"/>
        <end position="798"/>
    </location>
</feature>
<name>A2ELS7_TRIV3</name>
<dbReference type="OrthoDB" id="434160at2759"/>
<dbReference type="eggNOG" id="KOG0103">
    <property type="taxonomic scope" value="Eukaryota"/>
</dbReference>
<dbReference type="VEuPathDB" id="TrichDB:TVAG_151620"/>
<feature type="region of interest" description="Disordered" evidence="3">
    <location>
        <begin position="728"/>
        <end position="798"/>
    </location>
</feature>
<dbReference type="GO" id="GO:0006457">
    <property type="term" value="P:protein folding"/>
    <property type="evidence" value="ECO:0000318"/>
    <property type="project" value="GO_Central"/>
</dbReference>
<keyword evidence="2" id="KW-0067">ATP-binding</keyword>
<sequence length="798" mass="90642">MASVIAVDLGNQNCVIALPQNGGVDIVCNQSSQRLTPTMVAIDNDRRYAGEFAKTQQMQNVNGTITNLKRLIGVKYDDPEREIVEKLTPLKLVKLDDGYIGVELTYGDKPIVLRIEQLLALMFKEVLKIAKLNGSTSNEVVLVVSPWWSERQRRVILDAAKISCVKIMKLLNSTTAQAICYSMYHRSKLPATKDKAVPVAFIDFGDSSLNVSIAQLYQGAVDIKSFACDQHFGGAHFTAALQELLLEMTMKKYKIDPRTNARAMLRFNTAVERAKKVLSINPVVRFEVQCLMNDIDVRFDFKREDFEAKIVDLVKRLDEPINKALELAGVKKEDLFAIEVHGGASRVAAVKAHIKEIFGRDPTQSLNPDECFAMGAGFQAAILSPKYKVNLNVNDVAPHTVMIEYTDADGNKKNPVLFKQFNKVPSTKEVSIKVARKTSVRIYTDECDLGNIEIDTGKDEPDTVNVQIRMTPDSVIDVKDANIVVTEQIPIKEEKKPETKKDNSKKDNSKKEEEKKSEDAKKVEEPKFKTVKKNVPVSLKYTPAFGLSDKVIEELKKIEIDMEKKDILEEKIDFAKNDLESYIFRMMNGMDRDFPEYFDPKTKDADRAKVDEVQAWFSDNEFDRLPLVEYEKQIGILHAFGEPALRRKDLFAGVHRIVSTYQDRKEAAIRRLDQKDEKFSHITEKERKPIRDELNAYGDWLKQRQADCETAPKHLDPPLTSNAAESRIANLEEKVQKLLCKPKPKPEPKKEEKKKDDKKDKDPKNEKKGKSEEEEKKEVPKTEVKSEDSSKQEDVKQA</sequence>
<dbReference type="InParanoid" id="A2ELS7"/>
<gene>
    <name evidence="4" type="ORF">TVAG_151620</name>
</gene>
<dbReference type="SMR" id="A2ELS7"/>
<dbReference type="GO" id="GO:0005634">
    <property type="term" value="C:nucleus"/>
    <property type="evidence" value="ECO:0000318"/>
    <property type="project" value="GO_Central"/>
</dbReference>
<dbReference type="VEuPathDB" id="TrichDB:TVAGG3_0401170"/>
<evidence type="ECO:0000256" key="3">
    <source>
        <dbReference type="SAM" id="MobiDB-lite"/>
    </source>
</evidence>
<dbReference type="RefSeq" id="XP_001318578.1">
    <property type="nucleotide sequence ID" value="XM_001318543.1"/>
</dbReference>
<dbReference type="Gene3D" id="3.90.640.10">
    <property type="entry name" value="Actin, Chain A, domain 4"/>
    <property type="match status" value="1"/>
</dbReference>
<dbReference type="KEGG" id="tva:4764226"/>
<proteinExistence type="predicted"/>
<evidence type="ECO:0000313" key="4">
    <source>
        <dbReference type="EMBL" id="EAY06355.1"/>
    </source>
</evidence>
<dbReference type="Gene3D" id="3.30.30.30">
    <property type="match status" value="1"/>
</dbReference>
<dbReference type="GO" id="GO:0000774">
    <property type="term" value="F:adenyl-nucleotide exchange factor activity"/>
    <property type="evidence" value="ECO:0000318"/>
    <property type="project" value="GO_Central"/>
</dbReference>
<dbReference type="Gene3D" id="3.30.420.40">
    <property type="match status" value="2"/>
</dbReference>
<organism evidence="4 5">
    <name type="scientific">Trichomonas vaginalis (strain ATCC PRA-98 / G3)</name>
    <dbReference type="NCBI Taxonomy" id="412133"/>
    <lineage>
        <taxon>Eukaryota</taxon>
        <taxon>Metamonada</taxon>
        <taxon>Parabasalia</taxon>
        <taxon>Trichomonadida</taxon>
        <taxon>Trichomonadidae</taxon>
        <taxon>Trichomonas</taxon>
    </lineage>
</organism>
<dbReference type="STRING" id="5722.A2ELS7"/>
<dbReference type="PRINTS" id="PR00301">
    <property type="entry name" value="HEATSHOCK70"/>
</dbReference>
<dbReference type="Gene3D" id="1.20.1270.10">
    <property type="match status" value="1"/>
</dbReference>